<gene>
    <name evidence="8" type="ORF">ABIE08_002089</name>
</gene>
<sequence length="186" mass="19402">MTTQGLALFDTPIGRCGISWSARGITGVEFPGADAEQTRLALARRFPDAHSEEPPAFVQSAIAAIVALLEGADDDLTAVPLDPDHIPPFNQRVYDVTRAIPPGHTLTYGEVAAAIGEPGAARAVGRALGENPYPILIPCHRVLAAGGKMGGFSGTGGIATKRRVLAIESRAKLDELPLFGSRPEGA</sequence>
<dbReference type="NCBIfam" id="TIGR00589">
    <property type="entry name" value="ogt"/>
    <property type="match status" value="1"/>
</dbReference>
<dbReference type="EC" id="2.1.1.63" evidence="8"/>
<comment type="catalytic activity">
    <reaction evidence="6">
        <text>a 6-O-methyl-2'-deoxyguanosine in DNA + L-cysteinyl-[protein] = S-methyl-L-cysteinyl-[protein] + a 2'-deoxyguanosine in DNA</text>
        <dbReference type="Rhea" id="RHEA:24000"/>
        <dbReference type="Rhea" id="RHEA-COMP:10131"/>
        <dbReference type="Rhea" id="RHEA-COMP:10132"/>
        <dbReference type="Rhea" id="RHEA-COMP:11367"/>
        <dbReference type="Rhea" id="RHEA-COMP:11368"/>
        <dbReference type="ChEBI" id="CHEBI:29950"/>
        <dbReference type="ChEBI" id="CHEBI:82612"/>
        <dbReference type="ChEBI" id="CHEBI:85445"/>
        <dbReference type="ChEBI" id="CHEBI:85448"/>
        <dbReference type="EC" id="2.1.1.63"/>
    </reaction>
</comment>
<keyword evidence="9" id="KW-1185">Reference proteome</keyword>
<dbReference type="InterPro" id="IPR001497">
    <property type="entry name" value="MethylDNA_cys_MeTrfase_AS"/>
</dbReference>
<protein>
    <submittedName>
        <fullName evidence="8">Methylated-DNA-[protein]-cysteine S-methyltransferase</fullName>
        <ecNumber evidence="8">2.1.1.63</ecNumber>
    </submittedName>
</protein>
<keyword evidence="5" id="KW-0234">DNA repair</keyword>
<evidence type="ECO:0000256" key="5">
    <source>
        <dbReference type="ARBA" id="ARBA00023204"/>
    </source>
</evidence>
<dbReference type="Gene3D" id="1.10.10.10">
    <property type="entry name" value="Winged helix-like DNA-binding domain superfamily/Winged helix DNA-binding domain"/>
    <property type="match status" value="1"/>
</dbReference>
<keyword evidence="3 8" id="KW-0808">Transferase</keyword>
<dbReference type="GO" id="GO:0003908">
    <property type="term" value="F:methylated-DNA-[protein]-cysteine S-methyltransferase activity"/>
    <property type="evidence" value="ECO:0007669"/>
    <property type="project" value="UniProtKB-EC"/>
</dbReference>
<evidence type="ECO:0000313" key="9">
    <source>
        <dbReference type="Proteomes" id="UP001549321"/>
    </source>
</evidence>
<dbReference type="SUPFAM" id="SSF53155">
    <property type="entry name" value="Methylated DNA-protein cysteine methyltransferase domain"/>
    <property type="match status" value="1"/>
</dbReference>
<comment type="caution">
    <text evidence="8">The sequence shown here is derived from an EMBL/GenBank/DDBJ whole genome shotgun (WGS) entry which is preliminary data.</text>
</comment>
<evidence type="ECO:0000256" key="2">
    <source>
        <dbReference type="ARBA" id="ARBA00022603"/>
    </source>
</evidence>
<dbReference type="InterPro" id="IPR014048">
    <property type="entry name" value="MethylDNA_cys_MeTrfase_DNA-bd"/>
</dbReference>
<organism evidence="8 9">
    <name type="scientific">Kaistia defluvii</name>
    <dbReference type="NCBI Taxonomy" id="410841"/>
    <lineage>
        <taxon>Bacteria</taxon>
        <taxon>Pseudomonadati</taxon>
        <taxon>Pseudomonadota</taxon>
        <taxon>Alphaproteobacteria</taxon>
        <taxon>Hyphomicrobiales</taxon>
        <taxon>Kaistiaceae</taxon>
        <taxon>Kaistia</taxon>
    </lineage>
</organism>
<dbReference type="PANTHER" id="PTHR10815">
    <property type="entry name" value="METHYLATED-DNA--PROTEIN-CYSTEINE METHYLTRANSFERASE"/>
    <property type="match status" value="1"/>
</dbReference>
<evidence type="ECO:0000313" key="8">
    <source>
        <dbReference type="EMBL" id="MET4634176.1"/>
    </source>
</evidence>
<name>A0ABV2QYT1_9HYPH</name>
<evidence type="ECO:0000256" key="6">
    <source>
        <dbReference type="ARBA" id="ARBA00049348"/>
    </source>
</evidence>
<dbReference type="InterPro" id="IPR036217">
    <property type="entry name" value="MethylDNA_cys_MeTrfase_DNAb"/>
</dbReference>
<dbReference type="EMBL" id="JBEPSM010000001">
    <property type="protein sequence ID" value="MET4634176.1"/>
    <property type="molecule type" value="Genomic_DNA"/>
</dbReference>
<evidence type="ECO:0000256" key="4">
    <source>
        <dbReference type="ARBA" id="ARBA00022763"/>
    </source>
</evidence>
<evidence type="ECO:0000259" key="7">
    <source>
        <dbReference type="Pfam" id="PF01035"/>
    </source>
</evidence>
<evidence type="ECO:0000256" key="1">
    <source>
        <dbReference type="ARBA" id="ARBA00001286"/>
    </source>
</evidence>
<feature type="domain" description="Methylated-DNA-[protein]-cysteine S-methyltransferase DNA binding" evidence="7">
    <location>
        <begin position="88"/>
        <end position="169"/>
    </location>
</feature>
<accession>A0ABV2QYT1</accession>
<evidence type="ECO:0000256" key="3">
    <source>
        <dbReference type="ARBA" id="ARBA00022679"/>
    </source>
</evidence>
<dbReference type="PANTHER" id="PTHR10815:SF5">
    <property type="entry name" value="METHYLATED-DNA--PROTEIN-CYSTEINE METHYLTRANSFERASE"/>
    <property type="match status" value="1"/>
</dbReference>
<dbReference type="Gene3D" id="3.30.160.70">
    <property type="entry name" value="Methylated DNA-protein cysteine methyltransferase domain"/>
    <property type="match status" value="1"/>
</dbReference>
<dbReference type="GO" id="GO:0032259">
    <property type="term" value="P:methylation"/>
    <property type="evidence" value="ECO:0007669"/>
    <property type="project" value="UniProtKB-KW"/>
</dbReference>
<keyword evidence="4" id="KW-0227">DNA damage</keyword>
<dbReference type="Pfam" id="PF01035">
    <property type="entry name" value="DNA_binding_1"/>
    <property type="match status" value="1"/>
</dbReference>
<reference evidence="8 9" key="1">
    <citation type="submission" date="2024-06" db="EMBL/GenBank/DDBJ databases">
        <title>Sorghum-associated microbial communities from plants grown in Nebraska, USA.</title>
        <authorList>
            <person name="Schachtman D."/>
        </authorList>
    </citation>
    <scope>NUCLEOTIDE SEQUENCE [LARGE SCALE GENOMIC DNA]</scope>
    <source>
        <strain evidence="8 9">3207</strain>
    </source>
</reference>
<proteinExistence type="predicted"/>
<comment type="catalytic activity">
    <reaction evidence="1">
        <text>a 4-O-methyl-thymidine in DNA + L-cysteinyl-[protein] = a thymidine in DNA + S-methyl-L-cysteinyl-[protein]</text>
        <dbReference type="Rhea" id="RHEA:53428"/>
        <dbReference type="Rhea" id="RHEA-COMP:10131"/>
        <dbReference type="Rhea" id="RHEA-COMP:10132"/>
        <dbReference type="Rhea" id="RHEA-COMP:13555"/>
        <dbReference type="Rhea" id="RHEA-COMP:13556"/>
        <dbReference type="ChEBI" id="CHEBI:29950"/>
        <dbReference type="ChEBI" id="CHEBI:82612"/>
        <dbReference type="ChEBI" id="CHEBI:137386"/>
        <dbReference type="ChEBI" id="CHEBI:137387"/>
        <dbReference type="EC" id="2.1.1.63"/>
    </reaction>
</comment>
<dbReference type="SUPFAM" id="SSF46767">
    <property type="entry name" value="Methylated DNA-protein cysteine methyltransferase, C-terminal domain"/>
    <property type="match status" value="1"/>
</dbReference>
<dbReference type="InterPro" id="IPR036388">
    <property type="entry name" value="WH-like_DNA-bd_sf"/>
</dbReference>
<dbReference type="RefSeq" id="WP_354550828.1">
    <property type="nucleotide sequence ID" value="NZ_JBEPSM010000001.1"/>
</dbReference>
<dbReference type="CDD" id="cd06445">
    <property type="entry name" value="ATase"/>
    <property type="match status" value="1"/>
</dbReference>
<dbReference type="PROSITE" id="PS00374">
    <property type="entry name" value="MGMT"/>
    <property type="match status" value="1"/>
</dbReference>
<keyword evidence="2 8" id="KW-0489">Methyltransferase</keyword>
<dbReference type="InterPro" id="IPR036631">
    <property type="entry name" value="MGMT_N_sf"/>
</dbReference>
<dbReference type="Proteomes" id="UP001549321">
    <property type="component" value="Unassembled WGS sequence"/>
</dbReference>